<dbReference type="EMBL" id="CAKMRJ010002223">
    <property type="protein sequence ID" value="CAH1427324.1"/>
    <property type="molecule type" value="Genomic_DNA"/>
</dbReference>
<evidence type="ECO:0000256" key="1">
    <source>
        <dbReference type="SAM" id="Phobius"/>
    </source>
</evidence>
<keyword evidence="1" id="KW-0812">Transmembrane</keyword>
<dbReference type="Gene3D" id="1.20.120.1750">
    <property type="match status" value="1"/>
</dbReference>
<feature type="transmembrane region" description="Helical" evidence="1">
    <location>
        <begin position="12"/>
        <end position="28"/>
    </location>
</feature>
<name>A0AAU9MT00_9ASTR</name>
<evidence type="ECO:0000313" key="3">
    <source>
        <dbReference type="Proteomes" id="UP001157418"/>
    </source>
</evidence>
<keyword evidence="1" id="KW-0472">Membrane</keyword>
<sequence length="90" mass="10467">MSWTSLLVVEHLMLPVVAHIAFAGMILANSKPGPKCKRPIEKNQGCFVLVRDLIMVKEQVVFMHATVMRQQNKRECMMTQRNEERWLKTL</sequence>
<accession>A0AAU9MT00</accession>
<keyword evidence="1" id="KW-1133">Transmembrane helix</keyword>
<dbReference type="AlphaFoldDB" id="A0AAU9MT00"/>
<keyword evidence="3" id="KW-1185">Reference proteome</keyword>
<comment type="caution">
    <text evidence="2">The sequence shown here is derived from an EMBL/GenBank/DDBJ whole genome shotgun (WGS) entry which is preliminary data.</text>
</comment>
<evidence type="ECO:0008006" key="4">
    <source>
        <dbReference type="Google" id="ProtNLM"/>
    </source>
</evidence>
<protein>
    <recommendedName>
        <fullName evidence="4">Secreted protein</fullName>
    </recommendedName>
</protein>
<gene>
    <name evidence="2" type="ORF">LVIROSA_LOCUS14340</name>
</gene>
<dbReference type="Proteomes" id="UP001157418">
    <property type="component" value="Unassembled WGS sequence"/>
</dbReference>
<proteinExistence type="predicted"/>
<reference evidence="2 3" key="1">
    <citation type="submission" date="2022-01" db="EMBL/GenBank/DDBJ databases">
        <authorList>
            <person name="Xiong W."/>
            <person name="Schranz E."/>
        </authorList>
    </citation>
    <scope>NUCLEOTIDE SEQUENCE [LARGE SCALE GENOMIC DNA]</scope>
</reference>
<evidence type="ECO:0000313" key="2">
    <source>
        <dbReference type="EMBL" id="CAH1427324.1"/>
    </source>
</evidence>
<organism evidence="2 3">
    <name type="scientific">Lactuca virosa</name>
    <dbReference type="NCBI Taxonomy" id="75947"/>
    <lineage>
        <taxon>Eukaryota</taxon>
        <taxon>Viridiplantae</taxon>
        <taxon>Streptophyta</taxon>
        <taxon>Embryophyta</taxon>
        <taxon>Tracheophyta</taxon>
        <taxon>Spermatophyta</taxon>
        <taxon>Magnoliopsida</taxon>
        <taxon>eudicotyledons</taxon>
        <taxon>Gunneridae</taxon>
        <taxon>Pentapetalae</taxon>
        <taxon>asterids</taxon>
        <taxon>campanulids</taxon>
        <taxon>Asterales</taxon>
        <taxon>Asteraceae</taxon>
        <taxon>Cichorioideae</taxon>
        <taxon>Cichorieae</taxon>
        <taxon>Lactucinae</taxon>
        <taxon>Lactuca</taxon>
    </lineage>
</organism>